<gene>
    <name evidence="1" type="ORF">ACFL27_15665</name>
</gene>
<keyword evidence="2" id="KW-1185">Reference proteome</keyword>
<reference evidence="1 2" key="1">
    <citation type="submission" date="2024-09" db="EMBL/GenBank/DDBJ databases">
        <title>Laminarin stimulates single cell rates of sulfate reduction while oxygen inhibits transcriptomic activity in coastal marine sediment.</title>
        <authorList>
            <person name="Lindsay M."/>
            <person name="Orcutt B."/>
            <person name="Emerson D."/>
            <person name="Stepanauskas R."/>
            <person name="D'Angelo T."/>
        </authorList>
    </citation>
    <scope>NUCLEOTIDE SEQUENCE [LARGE SCALE GENOMIC DNA]</scope>
    <source>
        <strain evidence="1">SAG AM-311-K15</strain>
    </source>
</reference>
<organism evidence="1 2">
    <name type="scientific">candidate division CSSED10-310 bacterium</name>
    <dbReference type="NCBI Taxonomy" id="2855610"/>
    <lineage>
        <taxon>Bacteria</taxon>
        <taxon>Bacteria division CSSED10-310</taxon>
    </lineage>
</organism>
<feature type="non-terminal residue" evidence="1">
    <location>
        <position position="1"/>
    </location>
</feature>
<proteinExistence type="predicted"/>
<dbReference type="Proteomes" id="UP001594351">
    <property type="component" value="Unassembled WGS sequence"/>
</dbReference>
<evidence type="ECO:0000313" key="2">
    <source>
        <dbReference type="Proteomes" id="UP001594351"/>
    </source>
</evidence>
<name>A0ABV6YZK6_UNCC1</name>
<comment type="caution">
    <text evidence="1">The sequence shown here is derived from an EMBL/GenBank/DDBJ whole genome shotgun (WGS) entry which is preliminary data.</text>
</comment>
<accession>A0ABV6YZK6</accession>
<sequence length="183" mass="20484">FGSLELSDTFEVKANIHAAACVFVFPGIGGDLYTANLGHNLKRLNFRVRRIAFANQRSKFFEAYDEIIVPAEVSSALAAESIVGLGGRIVDDLLHPELGSSIFSIPSDLFRNMTFDDVRTLILSLSDTVTILGFTRRGRVHNNPKGETILEESDLLNLIVEKGFDWEKSRIEIKRFIKKRVKA</sequence>
<evidence type="ECO:0000313" key="1">
    <source>
        <dbReference type="EMBL" id="MFC1851627.1"/>
    </source>
</evidence>
<protein>
    <submittedName>
        <fullName evidence="1">Uncharacterized protein</fullName>
    </submittedName>
</protein>
<dbReference type="EMBL" id="JBHPBY010000209">
    <property type="protein sequence ID" value="MFC1851627.1"/>
    <property type="molecule type" value="Genomic_DNA"/>
</dbReference>